<dbReference type="InterPro" id="IPR009057">
    <property type="entry name" value="Homeodomain-like_sf"/>
</dbReference>
<proteinExistence type="inferred from homology"/>
<evidence type="ECO:0000256" key="7">
    <source>
        <dbReference type="ARBA" id="ARBA00023242"/>
    </source>
</evidence>
<dbReference type="EMBL" id="KV864212">
    <property type="protein sequence ID" value="ONK54770.1"/>
    <property type="molecule type" value="Genomic_DNA"/>
</dbReference>
<evidence type="ECO:0000259" key="10">
    <source>
        <dbReference type="PROSITE" id="PS50071"/>
    </source>
</evidence>
<dbReference type="GO" id="GO:0003677">
    <property type="term" value="F:DNA binding"/>
    <property type="evidence" value="ECO:0007669"/>
    <property type="project" value="UniProtKB-UniRule"/>
</dbReference>
<evidence type="ECO:0000256" key="4">
    <source>
        <dbReference type="ARBA" id="ARBA00023125"/>
    </source>
</evidence>
<dbReference type="Gramene" id="ONK54770">
    <property type="protein sequence ID" value="ONK54770"/>
    <property type="gene ID" value="A4U43_UnF11710"/>
</dbReference>
<feature type="domain" description="Homeobox" evidence="10">
    <location>
        <begin position="308"/>
        <end position="371"/>
    </location>
</feature>
<reference evidence="12" key="1">
    <citation type="journal article" date="2017" name="Nat. Commun.">
        <title>The asparagus genome sheds light on the origin and evolution of a young Y chromosome.</title>
        <authorList>
            <person name="Harkess A."/>
            <person name="Zhou J."/>
            <person name="Xu C."/>
            <person name="Bowers J.E."/>
            <person name="Van der Hulst R."/>
            <person name="Ayyampalayam S."/>
            <person name="Mercati F."/>
            <person name="Riccardi P."/>
            <person name="McKain M.R."/>
            <person name="Kakrana A."/>
            <person name="Tang H."/>
            <person name="Ray J."/>
            <person name="Groenendijk J."/>
            <person name="Arikit S."/>
            <person name="Mathioni S.M."/>
            <person name="Nakano M."/>
            <person name="Shan H."/>
            <person name="Telgmann-Rauber A."/>
            <person name="Kanno A."/>
            <person name="Yue Z."/>
            <person name="Chen H."/>
            <person name="Li W."/>
            <person name="Chen Y."/>
            <person name="Xu X."/>
            <person name="Zhang Y."/>
            <person name="Luo S."/>
            <person name="Chen H."/>
            <person name="Gao J."/>
            <person name="Mao Z."/>
            <person name="Pires J.C."/>
            <person name="Luo M."/>
            <person name="Kudrna D."/>
            <person name="Wing R.A."/>
            <person name="Meyers B.C."/>
            <person name="Yi K."/>
            <person name="Kong H."/>
            <person name="Lavrijsen P."/>
            <person name="Sunseri F."/>
            <person name="Falavigna A."/>
            <person name="Ye Y."/>
            <person name="Leebens-Mack J.H."/>
            <person name="Chen G."/>
        </authorList>
    </citation>
    <scope>NUCLEOTIDE SEQUENCE [LARGE SCALE GENOMIC DNA]</scope>
    <source>
        <strain evidence="12">cv. DH0086</strain>
    </source>
</reference>
<evidence type="ECO:0000256" key="5">
    <source>
        <dbReference type="ARBA" id="ARBA00023155"/>
    </source>
</evidence>
<dbReference type="Pfam" id="PF05920">
    <property type="entry name" value="Homeobox_KN"/>
    <property type="match status" value="1"/>
</dbReference>
<dbReference type="PANTHER" id="PTHR11850">
    <property type="entry name" value="HOMEOBOX PROTEIN TRANSCRIPTION FACTORS"/>
    <property type="match status" value="1"/>
</dbReference>
<evidence type="ECO:0000313" key="12">
    <source>
        <dbReference type="Proteomes" id="UP000243459"/>
    </source>
</evidence>
<comment type="similarity">
    <text evidence="2">Belongs to the TALE/BELL homeobox family.</text>
</comment>
<evidence type="ECO:0000256" key="3">
    <source>
        <dbReference type="ARBA" id="ARBA00023015"/>
    </source>
</evidence>
<dbReference type="Proteomes" id="UP000243459">
    <property type="component" value="Unassembled WGS sequence"/>
</dbReference>
<evidence type="ECO:0000313" key="11">
    <source>
        <dbReference type="EMBL" id="ONK54770.1"/>
    </source>
</evidence>
<dbReference type="SMART" id="SM00389">
    <property type="entry name" value="HOX"/>
    <property type="match status" value="1"/>
</dbReference>
<keyword evidence="5 8" id="KW-0371">Homeobox</keyword>
<organism evidence="11 12">
    <name type="scientific">Asparagus officinalis</name>
    <name type="common">Garden asparagus</name>
    <dbReference type="NCBI Taxonomy" id="4686"/>
    <lineage>
        <taxon>Eukaryota</taxon>
        <taxon>Viridiplantae</taxon>
        <taxon>Streptophyta</taxon>
        <taxon>Embryophyta</taxon>
        <taxon>Tracheophyta</taxon>
        <taxon>Spermatophyta</taxon>
        <taxon>Magnoliopsida</taxon>
        <taxon>Liliopsida</taxon>
        <taxon>Asparagales</taxon>
        <taxon>Asparagaceae</taxon>
        <taxon>Asparagoideae</taxon>
        <taxon>Asparagus</taxon>
    </lineage>
</organism>
<keyword evidence="4 8" id="KW-0238">DNA-binding</keyword>
<dbReference type="InterPro" id="IPR050224">
    <property type="entry name" value="TALE_homeobox"/>
</dbReference>
<dbReference type="InterPro" id="IPR008422">
    <property type="entry name" value="KN_HD"/>
</dbReference>
<keyword evidence="7 8" id="KW-0539">Nucleus</keyword>
<evidence type="ECO:0000256" key="6">
    <source>
        <dbReference type="ARBA" id="ARBA00023163"/>
    </source>
</evidence>
<dbReference type="Pfam" id="PF07526">
    <property type="entry name" value="POX"/>
    <property type="match status" value="1"/>
</dbReference>
<feature type="region of interest" description="Disordered" evidence="9">
    <location>
        <begin position="388"/>
        <end position="437"/>
    </location>
</feature>
<evidence type="ECO:0000256" key="9">
    <source>
        <dbReference type="SAM" id="MobiDB-lite"/>
    </source>
</evidence>
<evidence type="ECO:0000256" key="2">
    <source>
        <dbReference type="ARBA" id="ARBA00006454"/>
    </source>
</evidence>
<dbReference type="Gene3D" id="1.10.10.60">
    <property type="entry name" value="Homeodomain-like"/>
    <property type="match status" value="1"/>
</dbReference>
<dbReference type="CDD" id="cd00086">
    <property type="entry name" value="homeodomain"/>
    <property type="match status" value="1"/>
</dbReference>
<dbReference type="PROSITE" id="PS50071">
    <property type="entry name" value="HOMEOBOX_2"/>
    <property type="match status" value="1"/>
</dbReference>
<dbReference type="SUPFAM" id="SSF46689">
    <property type="entry name" value="Homeodomain-like"/>
    <property type="match status" value="1"/>
</dbReference>
<dbReference type="GO" id="GO:0006355">
    <property type="term" value="P:regulation of DNA-templated transcription"/>
    <property type="evidence" value="ECO:0007669"/>
    <property type="project" value="InterPro"/>
</dbReference>
<dbReference type="OrthoDB" id="10056939at2759"/>
<dbReference type="FunFam" id="1.10.10.60:FF:000117">
    <property type="entry name" value="BEL1-like homeodomain protein 9"/>
    <property type="match status" value="1"/>
</dbReference>
<dbReference type="InterPro" id="IPR006563">
    <property type="entry name" value="POX_dom"/>
</dbReference>
<keyword evidence="12" id="KW-1185">Reference proteome</keyword>
<gene>
    <name evidence="11" type="ORF">A4U43_UnF11710</name>
</gene>
<protein>
    <recommendedName>
        <fullName evidence="10">Homeobox domain-containing protein</fullName>
    </recommendedName>
</protein>
<evidence type="ECO:0000256" key="1">
    <source>
        <dbReference type="ARBA" id="ARBA00004123"/>
    </source>
</evidence>
<feature type="DNA-binding region" description="Homeobox" evidence="8">
    <location>
        <begin position="310"/>
        <end position="372"/>
    </location>
</feature>
<dbReference type="AlphaFoldDB" id="A0A1R3L583"/>
<comment type="subcellular location">
    <subcellularLocation>
        <location evidence="1 8">Nucleus</location>
    </subcellularLocation>
</comment>
<sequence length="514" mass="56408">MSSSQRAAAAAASSCFSHLNVEDNKVAANETQGLSLSLASKPLVELHMPSSQGQISPPAAKLLMMDPRRSVGPLGPFTGYATILKSSKFLSPAQQLLDEFCSAVTGAKATKQEQYGHDHRNRNMSFVGVGGSGSGSHCDDGSNYRVKGGNSVASSSSFHNSMEVGSASEGGAGVGSGSSCSIEQPEIQQRKVKLLYLQEEVCRRYKQYHQQMQMVVSSFESVAGLSAATPYTSLALKAISKQFRSIKHAISNQLRHMSRILGEDFISSPSSSSRGETTMTPQLKYLDQSLRRQKASENASLSFLDNNQPVWRPQRGLPERAVSVLRAWLFEHFLHPYPTDTDKHMLATQTGLTRNQVSNWFINARVRLWKPMVEEIHMLESKGMAEMDLNSSNKNDRKSIMDNIRGQPLSDQGSESQSNKKFDCSSMDPIAHDSSSISNMEQWHREKRSRMEECTVAGGIDGGLMSFGYQGGMMDVGGLGSVSLTLGLQHNEDAQQQEQQMRHFGSHMLHDFVG</sequence>
<keyword evidence="3" id="KW-0805">Transcription regulation</keyword>
<keyword evidence="6" id="KW-0804">Transcription</keyword>
<accession>A0A1R3L583</accession>
<dbReference type="SMART" id="SM00574">
    <property type="entry name" value="POX"/>
    <property type="match status" value="1"/>
</dbReference>
<dbReference type="OMA" id="MEMSGFR"/>
<evidence type="ECO:0000256" key="8">
    <source>
        <dbReference type="PROSITE-ProRule" id="PRU00108"/>
    </source>
</evidence>
<dbReference type="GO" id="GO:0005634">
    <property type="term" value="C:nucleus"/>
    <property type="evidence" value="ECO:0007669"/>
    <property type="project" value="UniProtKB-SubCell"/>
</dbReference>
<name>A0A1R3L583_ASPOF</name>
<dbReference type="InterPro" id="IPR001356">
    <property type="entry name" value="HD"/>
</dbReference>